<keyword evidence="1 2" id="KW-0597">Phosphoprotein</keyword>
<feature type="modified residue" description="4-aspartylphosphate" evidence="2">
    <location>
        <position position="59"/>
    </location>
</feature>
<sequence length="125" mass="13819">MPHSAPRRPVLVVEDDDDVRAAIAEILEGEGYEVAVAAHGREALEELVHLPPPCLILLDLRMPVMDGETFLRHLRADWPRLREVPVLVLTAVAFEEPPGTRGLLRKPIIPDELVAAVNRLSGRDA</sequence>
<dbReference type="InterPro" id="IPR011006">
    <property type="entry name" value="CheY-like_superfamily"/>
</dbReference>
<evidence type="ECO:0000256" key="1">
    <source>
        <dbReference type="ARBA" id="ARBA00022553"/>
    </source>
</evidence>
<dbReference type="SUPFAM" id="SSF52172">
    <property type="entry name" value="CheY-like"/>
    <property type="match status" value="1"/>
</dbReference>
<evidence type="ECO:0000313" key="5">
    <source>
        <dbReference type="Proteomes" id="UP001516472"/>
    </source>
</evidence>
<dbReference type="PANTHER" id="PTHR44591:SF3">
    <property type="entry name" value="RESPONSE REGULATORY DOMAIN-CONTAINING PROTEIN"/>
    <property type="match status" value="1"/>
</dbReference>
<reference evidence="4 5" key="1">
    <citation type="submission" date="2020-02" db="EMBL/GenBank/DDBJ databases">
        <authorList>
            <person name="Babadi Z.K."/>
            <person name="Risdian C."/>
            <person name="Ebrahimipour G.H."/>
            <person name="Wink J."/>
        </authorList>
    </citation>
    <scope>NUCLEOTIDE SEQUENCE [LARGE SCALE GENOMIC DNA]</scope>
    <source>
        <strain evidence="4 5">ZKHCc1 1396</strain>
    </source>
</reference>
<dbReference type="Proteomes" id="UP001516472">
    <property type="component" value="Unassembled WGS sequence"/>
</dbReference>
<comment type="caution">
    <text evidence="4">The sequence shown here is derived from an EMBL/GenBank/DDBJ whole genome shotgun (WGS) entry which is preliminary data.</text>
</comment>
<proteinExistence type="predicted"/>
<dbReference type="Pfam" id="PF00072">
    <property type="entry name" value="Response_reg"/>
    <property type="match status" value="1"/>
</dbReference>
<feature type="domain" description="Response regulatory" evidence="3">
    <location>
        <begin position="9"/>
        <end position="121"/>
    </location>
</feature>
<gene>
    <name evidence="4" type="ORF">G4177_28900</name>
</gene>
<accession>A0ABR9PWD6</accession>
<dbReference type="RefSeq" id="WP_193429385.1">
    <property type="nucleotide sequence ID" value="NZ_CBCSIP010000079.1"/>
</dbReference>
<organism evidence="4 5">
    <name type="scientific">Corallococcus soli</name>
    <dbReference type="NCBI Taxonomy" id="2710757"/>
    <lineage>
        <taxon>Bacteria</taxon>
        <taxon>Pseudomonadati</taxon>
        <taxon>Myxococcota</taxon>
        <taxon>Myxococcia</taxon>
        <taxon>Myxococcales</taxon>
        <taxon>Cystobacterineae</taxon>
        <taxon>Myxococcaceae</taxon>
        <taxon>Corallococcus</taxon>
    </lineage>
</organism>
<dbReference type="PROSITE" id="PS50110">
    <property type="entry name" value="RESPONSE_REGULATORY"/>
    <property type="match status" value="1"/>
</dbReference>
<dbReference type="InterPro" id="IPR001789">
    <property type="entry name" value="Sig_transdc_resp-reg_receiver"/>
</dbReference>
<dbReference type="EMBL" id="JAAIYO010000011">
    <property type="protein sequence ID" value="MBE4752189.1"/>
    <property type="molecule type" value="Genomic_DNA"/>
</dbReference>
<keyword evidence="5" id="KW-1185">Reference proteome</keyword>
<name>A0ABR9PWD6_9BACT</name>
<dbReference type="SMART" id="SM00448">
    <property type="entry name" value="REC"/>
    <property type="match status" value="1"/>
</dbReference>
<dbReference type="InterPro" id="IPR050595">
    <property type="entry name" value="Bact_response_regulator"/>
</dbReference>
<dbReference type="Gene3D" id="3.40.50.2300">
    <property type="match status" value="1"/>
</dbReference>
<protein>
    <submittedName>
        <fullName evidence="4">Response regulator</fullName>
    </submittedName>
</protein>
<evidence type="ECO:0000313" key="4">
    <source>
        <dbReference type="EMBL" id="MBE4752189.1"/>
    </source>
</evidence>
<dbReference type="PANTHER" id="PTHR44591">
    <property type="entry name" value="STRESS RESPONSE REGULATOR PROTEIN 1"/>
    <property type="match status" value="1"/>
</dbReference>
<evidence type="ECO:0000259" key="3">
    <source>
        <dbReference type="PROSITE" id="PS50110"/>
    </source>
</evidence>
<evidence type="ECO:0000256" key="2">
    <source>
        <dbReference type="PROSITE-ProRule" id="PRU00169"/>
    </source>
</evidence>